<feature type="region of interest" description="Disordered" evidence="5">
    <location>
        <begin position="310"/>
        <end position="342"/>
    </location>
</feature>
<protein>
    <submittedName>
        <fullName evidence="6">Uncharacterized protein</fullName>
    </submittedName>
</protein>
<feature type="compositionally biased region" description="Low complexity" evidence="5">
    <location>
        <begin position="310"/>
        <end position="319"/>
    </location>
</feature>
<dbReference type="GO" id="GO:0046475">
    <property type="term" value="P:glycerophospholipid catabolic process"/>
    <property type="evidence" value="ECO:0007669"/>
    <property type="project" value="TreeGrafter"/>
</dbReference>
<feature type="compositionally biased region" description="Low complexity" evidence="5">
    <location>
        <begin position="333"/>
        <end position="342"/>
    </location>
</feature>
<keyword evidence="3" id="KW-1133">Transmembrane helix</keyword>
<evidence type="ECO:0000256" key="1">
    <source>
        <dbReference type="ARBA" id="ARBA00004167"/>
    </source>
</evidence>
<evidence type="ECO:0000313" key="6">
    <source>
        <dbReference type="EMBL" id="KNE67372.1"/>
    </source>
</evidence>
<evidence type="ECO:0000256" key="2">
    <source>
        <dbReference type="ARBA" id="ARBA00022692"/>
    </source>
</evidence>
<dbReference type="VEuPathDB" id="FungiDB:AMAG_11841"/>
<evidence type="ECO:0000256" key="3">
    <source>
        <dbReference type="ARBA" id="ARBA00022989"/>
    </source>
</evidence>
<name>A0A0L0SXZ4_ALLM3</name>
<keyword evidence="4" id="KW-0472">Membrane</keyword>
<gene>
    <name evidence="6" type="ORF">AMAG_11841</name>
</gene>
<comment type="subcellular location">
    <subcellularLocation>
        <location evidence="1">Membrane</location>
        <topology evidence="1">Single-pass membrane protein</topology>
    </subcellularLocation>
</comment>
<sequence>MMSAAAARRPSLVAATGPGPSSSTSPTTPDASPLWIDPKSPRASLARVEQFLAAAHAQSALFDDAAIRAMHATLPALCSALFGSSKVLGWMHMPLPPDTERAITRFLGPTSLFFAYLLDLANDRQWVYAIHHDKLPDPAALALRDGNLDALPDLYHARLAGASSTSTQVPPLFGKSYVELGTAANTSAYAGDPASLAASTSSFLGRTGSFLVAPTTALTTALPTVTFNMFEFFTFYFAWALANGKKAGARAPSISSDTPTSPASYLPFGTGSAKQTTAAASTSARPDMRVSTWYMRILRAYLSYFLPTSTTTSTAPPSAKRLLQRPSTQTRHPSAADTDAAPASPLRHLADMASYVTSAVVAGLSRIRPGPADASRPAIGYFAANVFGRVSLVPGGTGDYDRAPSRAGGLVAESLAASQFFVGCLVECWLNQNAYVPPVPVVAGQPRGLDFAMLSYHAVPVDVLKGLQELVAHVSSIDLLSVLDTSVPAHFLTMNLSRFRSDVSPEKMSHIALK</sequence>
<reference evidence="6 7" key="1">
    <citation type="submission" date="2009-11" db="EMBL/GenBank/DDBJ databases">
        <title>Annotation of Allomyces macrogynus ATCC 38327.</title>
        <authorList>
            <consortium name="The Broad Institute Genome Sequencing Platform"/>
            <person name="Russ C."/>
            <person name="Cuomo C."/>
            <person name="Burger G."/>
            <person name="Gray M.W."/>
            <person name="Holland P.W.H."/>
            <person name="King N."/>
            <person name="Lang F.B.F."/>
            <person name="Roger A.J."/>
            <person name="Ruiz-Trillo I."/>
            <person name="Young S.K."/>
            <person name="Zeng Q."/>
            <person name="Gargeya S."/>
            <person name="Fitzgerald M."/>
            <person name="Haas B."/>
            <person name="Abouelleil A."/>
            <person name="Alvarado L."/>
            <person name="Arachchi H.M."/>
            <person name="Berlin A."/>
            <person name="Chapman S.B."/>
            <person name="Gearin G."/>
            <person name="Goldberg J."/>
            <person name="Griggs A."/>
            <person name="Gujja S."/>
            <person name="Hansen M."/>
            <person name="Heiman D."/>
            <person name="Howarth C."/>
            <person name="Larimer J."/>
            <person name="Lui A."/>
            <person name="MacDonald P.J.P."/>
            <person name="McCowen C."/>
            <person name="Montmayeur A."/>
            <person name="Murphy C."/>
            <person name="Neiman D."/>
            <person name="Pearson M."/>
            <person name="Priest M."/>
            <person name="Roberts A."/>
            <person name="Saif S."/>
            <person name="Shea T."/>
            <person name="Sisk P."/>
            <person name="Stolte C."/>
            <person name="Sykes S."/>
            <person name="Wortman J."/>
            <person name="Nusbaum C."/>
            <person name="Birren B."/>
        </authorList>
    </citation>
    <scope>NUCLEOTIDE SEQUENCE [LARGE SCALE GENOMIC DNA]</scope>
    <source>
        <strain evidence="6 7">ATCC 38327</strain>
    </source>
</reference>
<dbReference type="InterPro" id="IPR024129">
    <property type="entry name" value="Sphingomy_SMPD4"/>
</dbReference>
<dbReference type="AlphaFoldDB" id="A0A0L0SXZ4"/>
<feature type="compositionally biased region" description="Low complexity" evidence="5">
    <location>
        <begin position="1"/>
        <end position="29"/>
    </location>
</feature>
<feature type="region of interest" description="Disordered" evidence="5">
    <location>
        <begin position="1"/>
        <end position="36"/>
    </location>
</feature>
<dbReference type="GO" id="GO:0046513">
    <property type="term" value="P:ceramide biosynthetic process"/>
    <property type="evidence" value="ECO:0007669"/>
    <property type="project" value="TreeGrafter"/>
</dbReference>
<dbReference type="GO" id="GO:0006685">
    <property type="term" value="P:sphingomyelin catabolic process"/>
    <property type="evidence" value="ECO:0007669"/>
    <property type="project" value="TreeGrafter"/>
</dbReference>
<evidence type="ECO:0000313" key="7">
    <source>
        <dbReference type="Proteomes" id="UP000054350"/>
    </source>
</evidence>
<dbReference type="PANTHER" id="PTHR12988:SF6">
    <property type="entry name" value="SPHINGOMYELIN PHOSPHODIESTERASE 4"/>
    <property type="match status" value="1"/>
</dbReference>
<dbReference type="PANTHER" id="PTHR12988">
    <property type="entry name" value="SPHINGOMYELIN PHOSPHODIESTERASE 4"/>
    <property type="match status" value="1"/>
</dbReference>
<evidence type="ECO:0000256" key="4">
    <source>
        <dbReference type="ARBA" id="ARBA00023136"/>
    </source>
</evidence>
<dbReference type="GO" id="GO:0016020">
    <property type="term" value="C:membrane"/>
    <property type="evidence" value="ECO:0007669"/>
    <property type="project" value="UniProtKB-SubCell"/>
</dbReference>
<proteinExistence type="predicted"/>
<dbReference type="Proteomes" id="UP000054350">
    <property type="component" value="Unassembled WGS sequence"/>
</dbReference>
<evidence type="ECO:0000256" key="5">
    <source>
        <dbReference type="SAM" id="MobiDB-lite"/>
    </source>
</evidence>
<reference evidence="7" key="2">
    <citation type="submission" date="2009-11" db="EMBL/GenBank/DDBJ databases">
        <title>The Genome Sequence of Allomyces macrogynus strain ATCC 38327.</title>
        <authorList>
            <consortium name="The Broad Institute Genome Sequencing Platform"/>
            <person name="Russ C."/>
            <person name="Cuomo C."/>
            <person name="Shea T."/>
            <person name="Young S.K."/>
            <person name="Zeng Q."/>
            <person name="Koehrsen M."/>
            <person name="Haas B."/>
            <person name="Borodovsky M."/>
            <person name="Guigo R."/>
            <person name="Alvarado L."/>
            <person name="Berlin A."/>
            <person name="Borenstein D."/>
            <person name="Chen Z."/>
            <person name="Engels R."/>
            <person name="Freedman E."/>
            <person name="Gellesch M."/>
            <person name="Goldberg J."/>
            <person name="Griggs A."/>
            <person name="Gujja S."/>
            <person name="Heiman D."/>
            <person name="Hepburn T."/>
            <person name="Howarth C."/>
            <person name="Jen D."/>
            <person name="Larson L."/>
            <person name="Lewis B."/>
            <person name="Mehta T."/>
            <person name="Park D."/>
            <person name="Pearson M."/>
            <person name="Roberts A."/>
            <person name="Saif S."/>
            <person name="Shenoy N."/>
            <person name="Sisk P."/>
            <person name="Stolte C."/>
            <person name="Sykes S."/>
            <person name="Walk T."/>
            <person name="White J."/>
            <person name="Yandava C."/>
            <person name="Burger G."/>
            <person name="Gray M.W."/>
            <person name="Holland P.W.H."/>
            <person name="King N."/>
            <person name="Lang F.B.F."/>
            <person name="Roger A.J."/>
            <person name="Ruiz-Trillo I."/>
            <person name="Lander E."/>
            <person name="Nusbaum C."/>
        </authorList>
    </citation>
    <scope>NUCLEOTIDE SEQUENCE [LARGE SCALE GENOMIC DNA]</scope>
    <source>
        <strain evidence="7">ATCC 38327</strain>
    </source>
</reference>
<keyword evidence="2" id="KW-0812">Transmembrane</keyword>
<keyword evidence="7" id="KW-1185">Reference proteome</keyword>
<accession>A0A0L0SXZ4</accession>
<dbReference type="GO" id="GO:0050290">
    <property type="term" value="F:sphingomyelin phosphodiesterase D activity"/>
    <property type="evidence" value="ECO:0007669"/>
    <property type="project" value="InterPro"/>
</dbReference>
<organism evidence="6 7">
    <name type="scientific">Allomyces macrogynus (strain ATCC 38327)</name>
    <name type="common">Allomyces javanicus var. macrogynus</name>
    <dbReference type="NCBI Taxonomy" id="578462"/>
    <lineage>
        <taxon>Eukaryota</taxon>
        <taxon>Fungi</taxon>
        <taxon>Fungi incertae sedis</taxon>
        <taxon>Blastocladiomycota</taxon>
        <taxon>Blastocladiomycetes</taxon>
        <taxon>Blastocladiales</taxon>
        <taxon>Blastocladiaceae</taxon>
        <taxon>Allomyces</taxon>
    </lineage>
</organism>
<dbReference type="EMBL" id="GG745353">
    <property type="protein sequence ID" value="KNE67372.1"/>
    <property type="molecule type" value="Genomic_DNA"/>
</dbReference>
<dbReference type="OrthoDB" id="5767747at2759"/>